<protein>
    <recommendedName>
        <fullName evidence="4">Secreted protein</fullName>
    </recommendedName>
</protein>
<proteinExistence type="predicted"/>
<sequence length="113" mass="12022">MLLVRVLLLVACGPLLVPAGFCVCHADEPHPVGESQLPDSHDDHQPDCPASAQVDAYQPSLSVQSSLIDPGLTPESLVFATLDVLKVVRPRLVPSDCHVPSPPLYVSHCALVI</sequence>
<evidence type="ECO:0000313" key="2">
    <source>
        <dbReference type="EMBL" id="QEL20372.1"/>
    </source>
</evidence>
<feature type="chain" id="PRO_5022731358" description="Secreted protein" evidence="1">
    <location>
        <begin position="27"/>
        <end position="113"/>
    </location>
</feature>
<keyword evidence="3" id="KW-1185">Reference proteome</keyword>
<gene>
    <name evidence="2" type="ORF">PX52LOC_07465</name>
</gene>
<feature type="signal peptide" evidence="1">
    <location>
        <begin position="1"/>
        <end position="26"/>
    </location>
</feature>
<dbReference type="AlphaFoldDB" id="A0A5C1ARP1"/>
<dbReference type="KEGG" id="lrs:PX52LOC_07465"/>
<dbReference type="Proteomes" id="UP000324974">
    <property type="component" value="Chromosome"/>
</dbReference>
<evidence type="ECO:0008006" key="4">
    <source>
        <dbReference type="Google" id="ProtNLM"/>
    </source>
</evidence>
<accession>A0A5C1ARP1</accession>
<reference evidence="3" key="1">
    <citation type="submission" date="2019-08" db="EMBL/GenBank/DDBJ databases">
        <title>Limnoglobus roseus gen. nov., sp. nov., a novel freshwater planctomycete with a giant genome from the family Gemmataceae.</title>
        <authorList>
            <person name="Kulichevskaya I.S."/>
            <person name="Naumoff D.G."/>
            <person name="Miroshnikov K."/>
            <person name="Ivanova A."/>
            <person name="Philippov D.A."/>
            <person name="Hakobyan A."/>
            <person name="Rijpstra I.C."/>
            <person name="Sinninghe Damste J.S."/>
            <person name="Liesack W."/>
            <person name="Dedysh S.N."/>
        </authorList>
    </citation>
    <scope>NUCLEOTIDE SEQUENCE [LARGE SCALE GENOMIC DNA]</scope>
    <source>
        <strain evidence="3">PX52</strain>
    </source>
</reference>
<evidence type="ECO:0000256" key="1">
    <source>
        <dbReference type="SAM" id="SignalP"/>
    </source>
</evidence>
<keyword evidence="1" id="KW-0732">Signal</keyword>
<dbReference type="EMBL" id="CP042425">
    <property type="protein sequence ID" value="QEL20372.1"/>
    <property type="molecule type" value="Genomic_DNA"/>
</dbReference>
<evidence type="ECO:0000313" key="3">
    <source>
        <dbReference type="Proteomes" id="UP000324974"/>
    </source>
</evidence>
<organism evidence="2 3">
    <name type="scientific">Limnoglobus roseus</name>
    <dbReference type="NCBI Taxonomy" id="2598579"/>
    <lineage>
        <taxon>Bacteria</taxon>
        <taxon>Pseudomonadati</taxon>
        <taxon>Planctomycetota</taxon>
        <taxon>Planctomycetia</taxon>
        <taxon>Gemmatales</taxon>
        <taxon>Gemmataceae</taxon>
        <taxon>Limnoglobus</taxon>
    </lineage>
</organism>
<name>A0A5C1ARP1_9BACT</name>